<dbReference type="RefSeq" id="WP_091295729.1">
    <property type="nucleotide sequence ID" value="NZ_FOCE01000001.1"/>
</dbReference>
<dbReference type="InterPro" id="IPR007038">
    <property type="entry name" value="HupE_UreJ"/>
</dbReference>
<feature type="signal peptide" evidence="2">
    <location>
        <begin position="1"/>
        <end position="17"/>
    </location>
</feature>
<feature type="transmembrane region" description="Helical" evidence="1">
    <location>
        <begin position="89"/>
        <end position="122"/>
    </location>
</feature>
<feature type="transmembrane region" description="Helical" evidence="1">
    <location>
        <begin position="134"/>
        <end position="157"/>
    </location>
</feature>
<keyword evidence="1" id="KW-1133">Transmembrane helix</keyword>
<dbReference type="Pfam" id="PF04955">
    <property type="entry name" value="HupE_UreJ"/>
    <property type="match status" value="1"/>
</dbReference>
<keyword evidence="4" id="KW-1185">Reference proteome</keyword>
<gene>
    <name evidence="3" type="ORF">SAMN04488103_101287</name>
</gene>
<dbReference type="Proteomes" id="UP000198761">
    <property type="component" value="Unassembled WGS sequence"/>
</dbReference>
<feature type="transmembrane region" description="Helical" evidence="1">
    <location>
        <begin position="163"/>
        <end position="180"/>
    </location>
</feature>
<evidence type="ECO:0000256" key="1">
    <source>
        <dbReference type="SAM" id="Phobius"/>
    </source>
</evidence>
<evidence type="ECO:0000313" key="3">
    <source>
        <dbReference type="EMBL" id="SEM48875.1"/>
    </source>
</evidence>
<keyword evidence="1" id="KW-0472">Membrane</keyword>
<dbReference type="EMBL" id="FOCE01000001">
    <property type="protein sequence ID" value="SEM48875.1"/>
    <property type="molecule type" value="Genomic_DNA"/>
</dbReference>
<dbReference type="STRING" id="933059.SAMN04488103_101287"/>
<name>A0A1H7YSC7_9RHOB</name>
<feature type="transmembrane region" description="Helical" evidence="1">
    <location>
        <begin position="64"/>
        <end position="83"/>
    </location>
</feature>
<organism evidence="3 4">
    <name type="scientific">Gemmobacter aquatilis</name>
    <dbReference type="NCBI Taxonomy" id="933059"/>
    <lineage>
        <taxon>Bacteria</taxon>
        <taxon>Pseudomonadati</taxon>
        <taxon>Pseudomonadota</taxon>
        <taxon>Alphaproteobacteria</taxon>
        <taxon>Rhodobacterales</taxon>
        <taxon>Paracoccaceae</taxon>
        <taxon>Gemmobacter</taxon>
    </lineage>
</organism>
<proteinExistence type="predicted"/>
<evidence type="ECO:0000256" key="2">
    <source>
        <dbReference type="SAM" id="SignalP"/>
    </source>
</evidence>
<dbReference type="OrthoDB" id="9808192at2"/>
<evidence type="ECO:0000313" key="4">
    <source>
        <dbReference type="Proteomes" id="UP000198761"/>
    </source>
</evidence>
<dbReference type="AlphaFoldDB" id="A0A1H7YSC7"/>
<sequence>MKRILPLLLLAPSAAFAHPGHVTATPFLSGLSHPVGGADHLLAMIAVGLCAAMAGGRALWALPLAFLTAMLGGGVMGALGFALPGVEPMILASVIALGLAAALALRPGLAASVAMVALFGLFHGHAHGTEGQATAGYALGFLIATAALHGAGVALGLGLQSRLVRALGGLTAAAGLALAFA</sequence>
<feature type="chain" id="PRO_5011474331" evidence="2">
    <location>
        <begin position="18"/>
        <end position="181"/>
    </location>
</feature>
<keyword evidence="1" id="KW-0812">Transmembrane</keyword>
<protein>
    <submittedName>
        <fullName evidence="3">Urease accessory protein</fullName>
    </submittedName>
</protein>
<dbReference type="PIRSF" id="PIRSF016919">
    <property type="entry name" value="HupE_UreJ"/>
    <property type="match status" value="1"/>
</dbReference>
<accession>A0A1H7YSC7</accession>
<keyword evidence="2" id="KW-0732">Signal</keyword>
<reference evidence="3 4" key="1">
    <citation type="submission" date="2016-10" db="EMBL/GenBank/DDBJ databases">
        <authorList>
            <person name="de Groot N.N."/>
        </authorList>
    </citation>
    <scope>NUCLEOTIDE SEQUENCE [LARGE SCALE GENOMIC DNA]</scope>
    <source>
        <strain evidence="3 4">DSM 3857</strain>
    </source>
</reference>